<name>A0A068XZT8_ECHMU</name>
<proteinExistence type="predicted"/>
<dbReference type="SMART" id="SM00490">
    <property type="entry name" value="HELICc"/>
    <property type="match status" value="1"/>
</dbReference>
<organism evidence="2 3">
    <name type="scientific">Echinococcus multilocularis</name>
    <name type="common">Fox tapeworm</name>
    <dbReference type="NCBI Taxonomy" id="6211"/>
    <lineage>
        <taxon>Eukaryota</taxon>
        <taxon>Metazoa</taxon>
        <taxon>Spiralia</taxon>
        <taxon>Lophotrochozoa</taxon>
        <taxon>Platyhelminthes</taxon>
        <taxon>Cestoda</taxon>
        <taxon>Eucestoda</taxon>
        <taxon>Cyclophyllidea</taxon>
        <taxon>Taeniidae</taxon>
        <taxon>Echinococcus</taxon>
    </lineage>
</organism>
<keyword evidence="2" id="KW-0378">Hydrolase</keyword>
<dbReference type="InterPro" id="IPR001650">
    <property type="entry name" value="Helicase_C-like"/>
</dbReference>
<dbReference type="STRING" id="6211.A0A068XZT8"/>
<dbReference type="Pfam" id="PF00271">
    <property type="entry name" value="Helicase_C"/>
    <property type="match status" value="1"/>
</dbReference>
<reference evidence="2" key="1">
    <citation type="journal article" date="2013" name="Nature">
        <title>The genomes of four tapeworm species reveal adaptations to parasitism.</title>
        <authorList>
            <person name="Tsai I.J."/>
            <person name="Zarowiecki M."/>
            <person name="Holroyd N."/>
            <person name="Garciarrubio A."/>
            <person name="Sanchez-Flores A."/>
            <person name="Brooks K.L."/>
            <person name="Tracey A."/>
            <person name="Bobes R.J."/>
            <person name="Fragoso G."/>
            <person name="Sciutto E."/>
            <person name="Aslett M."/>
            <person name="Beasley H."/>
            <person name="Bennett H.M."/>
            <person name="Cai J."/>
            <person name="Camicia F."/>
            <person name="Clark R."/>
            <person name="Cucher M."/>
            <person name="De Silva N."/>
            <person name="Day T.A."/>
            <person name="Deplazes P."/>
            <person name="Estrada K."/>
            <person name="Fernandez C."/>
            <person name="Holland P.W."/>
            <person name="Hou J."/>
            <person name="Hu S."/>
            <person name="Huckvale T."/>
            <person name="Hung S.S."/>
            <person name="Kamenetzky L."/>
            <person name="Keane J.A."/>
            <person name="Kiss F."/>
            <person name="Koziol U."/>
            <person name="Lambert O."/>
            <person name="Liu K."/>
            <person name="Luo X."/>
            <person name="Luo Y."/>
            <person name="Macchiaroli N."/>
            <person name="Nichol S."/>
            <person name="Paps J."/>
            <person name="Parkinson J."/>
            <person name="Pouchkina-Stantcheva N."/>
            <person name="Riddiford N."/>
            <person name="Rosenzvit M."/>
            <person name="Salinas G."/>
            <person name="Wasmuth J.D."/>
            <person name="Zamanian M."/>
            <person name="Zheng Y."/>
            <person name="Cai X."/>
            <person name="Soberon X."/>
            <person name="Olson P.D."/>
            <person name="Laclette J.P."/>
            <person name="Brehm K."/>
            <person name="Berriman M."/>
            <person name="Garciarrubio A."/>
            <person name="Bobes R.J."/>
            <person name="Fragoso G."/>
            <person name="Sanchez-Flores A."/>
            <person name="Estrada K."/>
            <person name="Cevallos M.A."/>
            <person name="Morett E."/>
            <person name="Gonzalez V."/>
            <person name="Portillo T."/>
            <person name="Ochoa-Leyva A."/>
            <person name="Jose M.V."/>
            <person name="Sciutto E."/>
            <person name="Landa A."/>
            <person name="Jimenez L."/>
            <person name="Valdes V."/>
            <person name="Carrero J.C."/>
            <person name="Larralde C."/>
            <person name="Morales-Montor J."/>
            <person name="Limon-Lason J."/>
            <person name="Soberon X."/>
            <person name="Laclette J.P."/>
        </authorList>
    </citation>
    <scope>NUCLEOTIDE SEQUENCE [LARGE SCALE GENOMIC DNA]</scope>
</reference>
<keyword evidence="2" id="KW-0067">ATP-binding</keyword>
<protein>
    <submittedName>
        <fullName evidence="2">DEAD box ATP dependent RNA helicase</fullName>
    </submittedName>
</protein>
<dbReference type="SUPFAM" id="SSF52540">
    <property type="entry name" value="P-loop containing nucleoside triphosphate hydrolases"/>
    <property type="match status" value="1"/>
</dbReference>
<dbReference type="OMA" id="CRKAEWL"/>
<dbReference type="EMBL" id="LN902796">
    <property type="protein sequence ID" value="CDS35664.1"/>
    <property type="molecule type" value="Genomic_DNA"/>
</dbReference>
<dbReference type="PROSITE" id="PS51194">
    <property type="entry name" value="HELICASE_CTER"/>
    <property type="match status" value="1"/>
</dbReference>
<dbReference type="InterPro" id="IPR027417">
    <property type="entry name" value="P-loop_NTPase"/>
</dbReference>
<dbReference type="Gene3D" id="3.40.50.300">
    <property type="entry name" value="P-loop containing nucleotide triphosphate hydrolases"/>
    <property type="match status" value="1"/>
</dbReference>
<dbReference type="PANTHER" id="PTHR47958">
    <property type="entry name" value="ATP-DEPENDENT RNA HELICASE DBP3"/>
    <property type="match status" value="1"/>
</dbReference>
<evidence type="ECO:0000313" key="3">
    <source>
        <dbReference type="Proteomes" id="UP000017246"/>
    </source>
</evidence>
<dbReference type="Proteomes" id="UP000017246">
    <property type="component" value="Unassembled WGS sequence"/>
</dbReference>
<accession>A0A068XZT8</accession>
<keyword evidence="2" id="KW-0547">Nucleotide-binding</keyword>
<gene>
    <name evidence="2" type="ORF">EmuJ_000371200</name>
</gene>
<feature type="domain" description="Helicase C-terminal" evidence="1">
    <location>
        <begin position="18"/>
        <end position="152"/>
    </location>
</feature>
<dbReference type="OrthoDB" id="10265785at2759"/>
<reference evidence="2" key="2">
    <citation type="submission" date="2015-11" db="EMBL/GenBank/DDBJ databases">
        <authorList>
            <person name="Zhang Y."/>
            <person name="Guo Z."/>
        </authorList>
    </citation>
    <scope>NUCLEOTIDE SEQUENCE</scope>
</reference>
<sequence length="152" mass="17782">MDLLRRLLKWLTALEDCDLCDTLTVTPSVIFCNICRKAEWLADKMPFNNFTVTVIHGDMVQKEREEIMRNFCSSESRVLITTDLLTRGMDVQQVPMAINYELPNNRELYIHCIGRLGRFGRKGVAINFVKNEDTRILRDIKQYYSTQIDETK</sequence>
<keyword evidence="2" id="KW-0347">Helicase</keyword>
<dbReference type="GO" id="GO:0004386">
    <property type="term" value="F:helicase activity"/>
    <property type="evidence" value="ECO:0007669"/>
    <property type="project" value="UniProtKB-KW"/>
</dbReference>
<dbReference type="eggNOG" id="KOG0328">
    <property type="taxonomic scope" value="Eukaryota"/>
</dbReference>
<evidence type="ECO:0000259" key="1">
    <source>
        <dbReference type="PROSITE" id="PS51194"/>
    </source>
</evidence>
<dbReference type="CDD" id="cd18787">
    <property type="entry name" value="SF2_C_DEAD"/>
    <property type="match status" value="1"/>
</dbReference>
<dbReference type="AlphaFoldDB" id="A0A068XZT8"/>
<evidence type="ECO:0000313" key="2">
    <source>
        <dbReference type="EMBL" id="CDS35664.1"/>
    </source>
</evidence>
<keyword evidence="3" id="KW-1185">Reference proteome</keyword>